<accession>A0ABR0BCX1</accession>
<organism evidence="1 2">
    <name type="scientific">Purpureocillium lilacinum</name>
    <name type="common">Paecilomyces lilacinus</name>
    <dbReference type="NCBI Taxonomy" id="33203"/>
    <lineage>
        <taxon>Eukaryota</taxon>
        <taxon>Fungi</taxon>
        <taxon>Dikarya</taxon>
        <taxon>Ascomycota</taxon>
        <taxon>Pezizomycotina</taxon>
        <taxon>Sordariomycetes</taxon>
        <taxon>Hypocreomycetidae</taxon>
        <taxon>Hypocreales</taxon>
        <taxon>Ophiocordycipitaceae</taxon>
        <taxon>Purpureocillium</taxon>
    </lineage>
</organism>
<dbReference type="Proteomes" id="UP001287286">
    <property type="component" value="Unassembled WGS sequence"/>
</dbReference>
<reference evidence="1 2" key="1">
    <citation type="journal article" date="2024" name="Microbiol. Resour. Announc.">
        <title>Genome annotations for the ascomycete fungi Trichoderma harzianum, Trichoderma aggressivum, and Purpureocillium lilacinum.</title>
        <authorList>
            <person name="Beijen E.P.W."/>
            <person name="Ohm R.A."/>
        </authorList>
    </citation>
    <scope>NUCLEOTIDE SEQUENCE [LARGE SCALE GENOMIC DNA]</scope>
    <source>
        <strain evidence="1 2">CBS 150709</strain>
    </source>
</reference>
<sequence length="367" mass="39976">MATKCVAISSPCFHRFESITDGTLPLEIDGMKSLDCYEKYHVSPPPIETVRVCYYVARCLDCHESHGPLRNRIGDEWASRLVKTPEVALEEYVESKLREFLKSIEDSGGRPELRVAYGEDERSIDPELTVTEAVDLAWPLLAQVVQGTLQWASGYGVPCPAQIDSTLTLGIAFATSANMTRAEPPSKTPASTSFLTSPRSCVAALTGSNMTVDGALWQDERRTSVTPSLDPLNGMWCGCKWRLAFALLRARAISLIILAAGFEAPRSAFRRLIAFFSASEGPGAFRLDKYQSGFVSSRGPLTMLLLQSSHAATLRRGVRRERYGTGVNSCVSSMLERTRAAAANVSLDPEGTRLSLLSLASDTPSNG</sequence>
<evidence type="ECO:0000313" key="2">
    <source>
        <dbReference type="Proteomes" id="UP001287286"/>
    </source>
</evidence>
<dbReference type="EMBL" id="JAWRVI010000382">
    <property type="protein sequence ID" value="KAK4066199.1"/>
    <property type="molecule type" value="Genomic_DNA"/>
</dbReference>
<protein>
    <submittedName>
        <fullName evidence="1">Uncharacterized protein</fullName>
    </submittedName>
</protein>
<gene>
    <name evidence="1" type="ORF">Purlil1_13960</name>
</gene>
<name>A0ABR0BCX1_PURLI</name>
<comment type="caution">
    <text evidence="1">The sequence shown here is derived from an EMBL/GenBank/DDBJ whole genome shotgun (WGS) entry which is preliminary data.</text>
</comment>
<proteinExistence type="predicted"/>
<keyword evidence="2" id="KW-1185">Reference proteome</keyword>
<evidence type="ECO:0000313" key="1">
    <source>
        <dbReference type="EMBL" id="KAK4066199.1"/>
    </source>
</evidence>